<feature type="domain" description="Ubiquinone biosynthesis protein COQ9 HTH" evidence="11">
    <location>
        <begin position="70"/>
        <end position="94"/>
    </location>
</feature>
<reference evidence="12 14" key="1">
    <citation type="submission" date="2017-11" db="EMBL/GenBank/DDBJ databases">
        <title>The genome of Rhizophagus clarus HR1 reveals common genetic basis of auxotrophy among arbuscular mycorrhizal fungi.</title>
        <authorList>
            <person name="Kobayashi Y."/>
        </authorList>
    </citation>
    <scope>NUCLEOTIDE SEQUENCE [LARGE SCALE GENOMIC DNA]</scope>
    <source>
        <strain evidence="12 14">HR1</strain>
    </source>
</reference>
<evidence type="ECO:0000313" key="12">
    <source>
        <dbReference type="EMBL" id="GBC01707.1"/>
    </source>
</evidence>
<comment type="function">
    <text evidence="8">Membrane-associated protein that warps the membrane surface to access and bind aromatic isoprenes with high specificity, including ubiquinone (CoQ) isoprene intermediates and presents them directly to Coq7, therefore facilitating the Coq7-mediated hydroxylase step. Participates in the biosynthesis of coenzyme Q, also named ubiquinone, an essential lipid-soluble electron transporter for aerobic cellular respiration.</text>
</comment>
<keyword evidence="13" id="KW-0830">Ubiquinone</keyword>
<evidence type="ECO:0000256" key="3">
    <source>
        <dbReference type="ARBA" id="ARBA00010766"/>
    </source>
</evidence>
<dbReference type="Proteomes" id="UP000615446">
    <property type="component" value="Unassembled WGS sequence"/>
</dbReference>
<keyword evidence="5" id="KW-0809">Transit peptide</keyword>
<comment type="pathway">
    <text evidence="2 8">Cofactor biosynthesis; ubiquinone biosynthesis.</text>
</comment>
<dbReference type="FunFam" id="1.10.357.10:FF:000004">
    <property type="entry name" value="Ubiquinone biosynthesis protein COQ9, mitochondrial"/>
    <property type="match status" value="1"/>
</dbReference>
<dbReference type="AlphaFoldDB" id="A0A2Z6SAF3"/>
<evidence type="ECO:0000259" key="11">
    <source>
        <dbReference type="Pfam" id="PF21392"/>
    </source>
</evidence>
<feature type="region of interest" description="Disordered" evidence="9">
    <location>
        <begin position="38"/>
        <end position="69"/>
    </location>
</feature>
<dbReference type="GO" id="GO:0006744">
    <property type="term" value="P:ubiquinone biosynthetic process"/>
    <property type="evidence" value="ECO:0007669"/>
    <property type="project" value="UniProtKB-UniRule"/>
</dbReference>
<dbReference type="EMBL" id="BLAL01000075">
    <property type="protein sequence ID" value="GES83963.1"/>
    <property type="molecule type" value="Genomic_DNA"/>
</dbReference>
<name>A0A2Z6SAF3_9GLOM</name>
<dbReference type="InterPro" id="IPR048674">
    <property type="entry name" value="COQ9_HTH"/>
</dbReference>
<dbReference type="Gene3D" id="1.10.357.10">
    <property type="entry name" value="Tetracycline Repressor, domain 2"/>
    <property type="match status" value="1"/>
</dbReference>
<comment type="subcellular location">
    <subcellularLocation>
        <location evidence="1 8">Mitochondrion</location>
    </subcellularLocation>
</comment>
<dbReference type="STRING" id="94130.A0A2Z6SAF3"/>
<evidence type="ECO:0000256" key="4">
    <source>
        <dbReference type="ARBA" id="ARBA00022688"/>
    </source>
</evidence>
<evidence type="ECO:0000313" key="13">
    <source>
        <dbReference type="EMBL" id="GES83963.1"/>
    </source>
</evidence>
<evidence type="ECO:0000259" key="10">
    <source>
        <dbReference type="Pfam" id="PF08511"/>
    </source>
</evidence>
<dbReference type="Proteomes" id="UP000247702">
    <property type="component" value="Unassembled WGS sequence"/>
</dbReference>
<keyword evidence="14" id="KW-1185">Reference proteome</keyword>
<dbReference type="Pfam" id="PF08511">
    <property type="entry name" value="COQ9"/>
    <property type="match status" value="1"/>
</dbReference>
<evidence type="ECO:0000256" key="6">
    <source>
        <dbReference type="ARBA" id="ARBA00023121"/>
    </source>
</evidence>
<keyword evidence="6 8" id="KW-0446">Lipid-binding</keyword>
<evidence type="ECO:0000256" key="5">
    <source>
        <dbReference type="ARBA" id="ARBA00022946"/>
    </source>
</evidence>
<comment type="similarity">
    <text evidence="3 8">Belongs to the COQ9 family.</text>
</comment>
<reference evidence="13" key="2">
    <citation type="submission" date="2019-10" db="EMBL/GenBank/DDBJ databases">
        <title>Conservation and host-specific expression of non-tandemly repeated heterogenous ribosome RNA gene in arbuscular mycorrhizal fungi.</title>
        <authorList>
            <person name="Maeda T."/>
            <person name="Kobayashi Y."/>
            <person name="Nakagawa T."/>
            <person name="Ezawa T."/>
            <person name="Yamaguchi K."/>
            <person name="Bino T."/>
            <person name="Nishimoto Y."/>
            <person name="Shigenobu S."/>
            <person name="Kawaguchi M."/>
        </authorList>
    </citation>
    <scope>NUCLEOTIDE SEQUENCE</scope>
    <source>
        <strain evidence="13">HR1</strain>
    </source>
</reference>
<evidence type="ECO:0000256" key="8">
    <source>
        <dbReference type="RuleBase" id="RU366063"/>
    </source>
</evidence>
<dbReference type="NCBIfam" id="TIGR02396">
    <property type="entry name" value="diverge_rpsU"/>
    <property type="match status" value="1"/>
</dbReference>
<dbReference type="OrthoDB" id="619536at2759"/>
<protein>
    <recommendedName>
        <fullName evidence="8">Ubiquinone biosynthesis protein</fullName>
    </recommendedName>
</protein>
<dbReference type="PANTHER" id="PTHR21427">
    <property type="entry name" value="UBIQUINONE BIOSYNTHESIS PROTEIN COQ9, MITOCHONDRIAL"/>
    <property type="match status" value="1"/>
</dbReference>
<dbReference type="PANTHER" id="PTHR21427:SF19">
    <property type="entry name" value="UBIQUINONE BIOSYNTHESIS PROTEIN COQ9, MITOCHONDRIAL"/>
    <property type="match status" value="1"/>
</dbReference>
<evidence type="ECO:0000256" key="1">
    <source>
        <dbReference type="ARBA" id="ARBA00004173"/>
    </source>
</evidence>
<evidence type="ECO:0000256" key="9">
    <source>
        <dbReference type="SAM" id="MobiDB-lite"/>
    </source>
</evidence>
<evidence type="ECO:0000256" key="7">
    <source>
        <dbReference type="ARBA" id="ARBA00023128"/>
    </source>
</evidence>
<feature type="compositionally biased region" description="Pro residues" evidence="9">
    <location>
        <begin position="55"/>
        <end position="66"/>
    </location>
</feature>
<dbReference type="EMBL" id="BEXD01003668">
    <property type="protein sequence ID" value="GBC01707.1"/>
    <property type="molecule type" value="Genomic_DNA"/>
</dbReference>
<gene>
    <name evidence="13" type="ORF">RCL2_001110600</name>
    <name evidence="12" type="ORF">RclHR1_00430024</name>
</gene>
<sequence length="273" mass="30922">MFKRKTSCIYQGRIIPPNIWRDVLSKQQNTQNFTSAAENLESENSVNEQNQQNHTPPPTPPNPPNSIPADILQASLPFVNEYGWTIDALSQGAKKLGYPYISHGLFPRGGAELIDYFLEDSRKKMTHEILDKMDGLKVHQKIRFACVTRLNLTKPYIRKWPEALAIMAQPNNVPMSIEHLAKLVDDMWHLAGDKSADMNWYSKRAILAAIYTSTELYMTQDTSPDFTGTFQFLNRRLQDSATFGSLINEINTFVDFAAKSTFGILSSKGIGRF</sequence>
<feature type="compositionally biased region" description="Low complexity" evidence="9">
    <location>
        <begin position="38"/>
        <end position="53"/>
    </location>
</feature>
<dbReference type="InterPro" id="IPR012762">
    <property type="entry name" value="Ubiq_biosynth_COQ9"/>
</dbReference>
<keyword evidence="7 8" id="KW-0496">Mitochondrion</keyword>
<accession>A0A2Z6SAF3</accession>
<feature type="domain" description="COQ9 C-terminal" evidence="10">
    <location>
        <begin position="173"/>
        <end position="244"/>
    </location>
</feature>
<comment type="caution">
    <text evidence="12">The sequence shown here is derived from an EMBL/GenBank/DDBJ whole genome shotgun (WGS) entry which is preliminary data.</text>
</comment>
<dbReference type="Pfam" id="PF21392">
    <property type="entry name" value="COQ9_N"/>
    <property type="match status" value="1"/>
</dbReference>
<dbReference type="GO" id="GO:0005743">
    <property type="term" value="C:mitochondrial inner membrane"/>
    <property type="evidence" value="ECO:0007669"/>
    <property type="project" value="TreeGrafter"/>
</dbReference>
<dbReference type="InterPro" id="IPR013718">
    <property type="entry name" value="COQ9_C"/>
</dbReference>
<evidence type="ECO:0000256" key="2">
    <source>
        <dbReference type="ARBA" id="ARBA00004749"/>
    </source>
</evidence>
<dbReference type="UniPathway" id="UPA00232"/>
<organism evidence="12 14">
    <name type="scientific">Rhizophagus clarus</name>
    <dbReference type="NCBI Taxonomy" id="94130"/>
    <lineage>
        <taxon>Eukaryota</taxon>
        <taxon>Fungi</taxon>
        <taxon>Fungi incertae sedis</taxon>
        <taxon>Mucoromycota</taxon>
        <taxon>Glomeromycotina</taxon>
        <taxon>Glomeromycetes</taxon>
        <taxon>Glomerales</taxon>
        <taxon>Glomeraceae</taxon>
        <taxon>Rhizophagus</taxon>
    </lineage>
</organism>
<keyword evidence="4 8" id="KW-0831">Ubiquinone biosynthesis</keyword>
<evidence type="ECO:0000313" key="14">
    <source>
        <dbReference type="Proteomes" id="UP000247702"/>
    </source>
</evidence>
<dbReference type="GO" id="GO:0008289">
    <property type="term" value="F:lipid binding"/>
    <property type="evidence" value="ECO:0007669"/>
    <property type="project" value="UniProtKB-UniRule"/>
</dbReference>
<proteinExistence type="inferred from homology"/>